<sequence>MKNTFKKIALAGLLSLSIFGTSAVAFADASMDFKATGVSYDENNVFTLKVEATNTGDKSIETVDKVVIDLTLGNDAGDTAAYELTATGVSVHLAPGESKEVEITFSDIPYFVDATTYDAVEKDWEFTYFEDASTSGTEE</sequence>
<organism evidence="2 3">
    <name type="scientific">Paenibacillus radicis</name>
    <name type="common">ex Xue et al. 2023</name>
    <dbReference type="NCBI Taxonomy" id="2972489"/>
    <lineage>
        <taxon>Bacteria</taxon>
        <taxon>Bacillati</taxon>
        <taxon>Bacillota</taxon>
        <taxon>Bacilli</taxon>
        <taxon>Bacillales</taxon>
        <taxon>Paenibacillaceae</taxon>
        <taxon>Paenibacillus</taxon>
    </lineage>
</organism>
<dbReference type="Proteomes" id="UP001300012">
    <property type="component" value="Unassembled WGS sequence"/>
</dbReference>
<dbReference type="RefSeq" id="WP_258215280.1">
    <property type="nucleotide sequence ID" value="NZ_JANQBD010000016.1"/>
</dbReference>
<protein>
    <submittedName>
        <fullName evidence="2">Uncharacterized protein</fullName>
    </submittedName>
</protein>
<gene>
    <name evidence="2" type="ORF">NV381_21200</name>
</gene>
<feature type="signal peptide" evidence="1">
    <location>
        <begin position="1"/>
        <end position="27"/>
    </location>
</feature>
<keyword evidence="1" id="KW-0732">Signal</keyword>
<proteinExistence type="predicted"/>
<dbReference type="EMBL" id="JANQBD010000016">
    <property type="protein sequence ID" value="MCR8633705.1"/>
    <property type="molecule type" value="Genomic_DNA"/>
</dbReference>
<dbReference type="InterPro" id="IPR013783">
    <property type="entry name" value="Ig-like_fold"/>
</dbReference>
<name>A0ABT1YNX7_9BACL</name>
<comment type="caution">
    <text evidence="2">The sequence shown here is derived from an EMBL/GenBank/DDBJ whole genome shotgun (WGS) entry which is preliminary data.</text>
</comment>
<dbReference type="Gene3D" id="2.60.40.10">
    <property type="entry name" value="Immunoglobulins"/>
    <property type="match status" value="1"/>
</dbReference>
<feature type="chain" id="PRO_5046820944" evidence="1">
    <location>
        <begin position="28"/>
        <end position="139"/>
    </location>
</feature>
<keyword evidence="3" id="KW-1185">Reference proteome</keyword>
<evidence type="ECO:0000256" key="1">
    <source>
        <dbReference type="SAM" id="SignalP"/>
    </source>
</evidence>
<reference evidence="2 3" key="1">
    <citation type="submission" date="2022-08" db="EMBL/GenBank/DDBJ databases">
        <title>Paenibacillus endoradicis sp. nov., Paenibacillus radicibacter sp. nov and Paenibacillus pararadicis sp. nov., three cold-adapted plant growth-promoting bacteria isolated from root of Larix gmelinii in Great Khingan.</title>
        <authorList>
            <person name="Xue H."/>
        </authorList>
    </citation>
    <scope>NUCLEOTIDE SEQUENCE [LARGE SCALE GENOMIC DNA]</scope>
    <source>
        <strain evidence="2 3">N5-1-1-5</strain>
    </source>
</reference>
<evidence type="ECO:0000313" key="2">
    <source>
        <dbReference type="EMBL" id="MCR8633705.1"/>
    </source>
</evidence>
<evidence type="ECO:0000313" key="3">
    <source>
        <dbReference type="Proteomes" id="UP001300012"/>
    </source>
</evidence>
<accession>A0ABT1YNX7</accession>